<dbReference type="RefSeq" id="XP_018713445.1">
    <property type="nucleotide sequence ID" value="XM_018859408.1"/>
</dbReference>
<dbReference type="Proteomes" id="UP000092555">
    <property type="component" value="Unassembled WGS sequence"/>
</dbReference>
<accession>A0A1A0HFN4</accession>
<gene>
    <name evidence="2" type="ORF">METBIDRAFT_95547</name>
</gene>
<evidence type="ECO:0000313" key="2">
    <source>
        <dbReference type="EMBL" id="OBA22964.1"/>
    </source>
</evidence>
<keyword evidence="1" id="KW-1133">Transmembrane helix</keyword>
<reference evidence="2 3" key="1">
    <citation type="submission" date="2016-05" db="EMBL/GenBank/DDBJ databases">
        <title>Comparative genomics of biotechnologically important yeasts.</title>
        <authorList>
            <consortium name="DOE Joint Genome Institute"/>
            <person name="Riley R."/>
            <person name="Haridas S."/>
            <person name="Wolfe K.H."/>
            <person name="Lopes M.R."/>
            <person name="Hittinger C.T."/>
            <person name="Goker M."/>
            <person name="Salamov A."/>
            <person name="Wisecaver J."/>
            <person name="Long T.M."/>
            <person name="Aerts A.L."/>
            <person name="Barry K."/>
            <person name="Choi C."/>
            <person name="Clum A."/>
            <person name="Coughlan A.Y."/>
            <person name="Deshpande S."/>
            <person name="Douglass A.P."/>
            <person name="Hanson S.J."/>
            <person name="Klenk H.-P."/>
            <person name="LaButti K."/>
            <person name="Lapidus A."/>
            <person name="Lindquist E."/>
            <person name="Lipzen A."/>
            <person name="Meier-kolthoff J.P."/>
            <person name="Ohm R.A."/>
            <person name="Otillar R.P."/>
            <person name="Pangilinan J."/>
            <person name="Peng Y."/>
            <person name="Rokas A."/>
            <person name="Rosa C.A."/>
            <person name="Scheuner C."/>
            <person name="Sibirny A.A."/>
            <person name="Slot J.C."/>
            <person name="Stielow J.B."/>
            <person name="Sun H."/>
            <person name="Kurtzman C.P."/>
            <person name="Blackwell M."/>
            <person name="Grigoriev I.V."/>
            <person name="Jeffries T.W."/>
        </authorList>
    </citation>
    <scope>NUCLEOTIDE SEQUENCE [LARGE SCALE GENOMIC DNA]</scope>
    <source>
        <strain evidence="2 3">NRRL YB-4993</strain>
    </source>
</reference>
<feature type="transmembrane region" description="Helical" evidence="1">
    <location>
        <begin position="100"/>
        <end position="133"/>
    </location>
</feature>
<proteinExistence type="predicted"/>
<keyword evidence="1" id="KW-0472">Membrane</keyword>
<keyword evidence="3" id="KW-1185">Reference proteome</keyword>
<evidence type="ECO:0000256" key="1">
    <source>
        <dbReference type="SAM" id="Phobius"/>
    </source>
</evidence>
<feature type="transmembrane region" description="Helical" evidence="1">
    <location>
        <begin position="67"/>
        <end position="88"/>
    </location>
</feature>
<sequence length="265" mass="29519">MSEKKMVRARDRGLDVATNKAPVDLGCSHQGKVPVGASRGRRTWAAAHVTAPLRPAALSRTAPTLRVGLASSAANGPVVGLIWLIPWMAEGLSFGTLSVFFLYFIFFTSFSFFFFFFVLFCFVLFIFPIFLLFLAFSSHLCLLSLSLSFTLAAHSSLLTLLLPHCLLPHCLPPFNAGTPYLVFLSLLFFCFVPSSPFLVLSFHNFTLPFFSFSLFLFFSFSLFLFFSFSLFLFFSFSLFLFFSFPFPSPSLTSPRPQPAPASAAL</sequence>
<dbReference type="AlphaFoldDB" id="A0A1A0HFN4"/>
<protein>
    <submittedName>
        <fullName evidence="2">Uncharacterized protein</fullName>
    </submittedName>
</protein>
<feature type="transmembrane region" description="Helical" evidence="1">
    <location>
        <begin position="180"/>
        <end position="202"/>
    </location>
</feature>
<feature type="transmembrane region" description="Helical" evidence="1">
    <location>
        <begin position="140"/>
        <end position="160"/>
    </location>
</feature>
<organism evidence="2 3">
    <name type="scientific">Metschnikowia bicuspidata var. bicuspidata NRRL YB-4993</name>
    <dbReference type="NCBI Taxonomy" id="869754"/>
    <lineage>
        <taxon>Eukaryota</taxon>
        <taxon>Fungi</taxon>
        <taxon>Dikarya</taxon>
        <taxon>Ascomycota</taxon>
        <taxon>Saccharomycotina</taxon>
        <taxon>Pichiomycetes</taxon>
        <taxon>Metschnikowiaceae</taxon>
        <taxon>Metschnikowia</taxon>
    </lineage>
</organism>
<name>A0A1A0HFN4_9ASCO</name>
<feature type="transmembrane region" description="Helical" evidence="1">
    <location>
        <begin position="214"/>
        <end position="242"/>
    </location>
</feature>
<dbReference type="EMBL" id="LXTC01000001">
    <property type="protein sequence ID" value="OBA22964.1"/>
    <property type="molecule type" value="Genomic_DNA"/>
</dbReference>
<dbReference type="GeneID" id="30032383"/>
<comment type="caution">
    <text evidence="2">The sequence shown here is derived from an EMBL/GenBank/DDBJ whole genome shotgun (WGS) entry which is preliminary data.</text>
</comment>
<keyword evidence="1" id="KW-0812">Transmembrane</keyword>
<evidence type="ECO:0000313" key="3">
    <source>
        <dbReference type="Proteomes" id="UP000092555"/>
    </source>
</evidence>